<dbReference type="InterPro" id="IPR004622">
    <property type="entry name" value="DNA_pol_HolB"/>
</dbReference>
<dbReference type="GeneID" id="49634484"/>
<comment type="catalytic activity">
    <reaction evidence="7">
        <text>DNA(n) + a 2'-deoxyribonucleoside 5'-triphosphate = DNA(n+1) + diphosphate</text>
        <dbReference type="Rhea" id="RHEA:22508"/>
        <dbReference type="Rhea" id="RHEA-COMP:17339"/>
        <dbReference type="Rhea" id="RHEA-COMP:17340"/>
        <dbReference type="ChEBI" id="CHEBI:33019"/>
        <dbReference type="ChEBI" id="CHEBI:61560"/>
        <dbReference type="ChEBI" id="CHEBI:173112"/>
        <dbReference type="EC" id="2.7.7.7"/>
    </reaction>
</comment>
<organism evidence="10 11">
    <name type="scientific">Aggregatibacter aphrophilus ATCC 33389</name>
    <dbReference type="NCBI Taxonomy" id="985008"/>
    <lineage>
        <taxon>Bacteria</taxon>
        <taxon>Pseudomonadati</taxon>
        <taxon>Pseudomonadota</taxon>
        <taxon>Gammaproteobacteria</taxon>
        <taxon>Pasteurellales</taxon>
        <taxon>Pasteurellaceae</taxon>
        <taxon>Aggregatibacter</taxon>
    </lineage>
</organism>
<evidence type="ECO:0000256" key="7">
    <source>
        <dbReference type="ARBA" id="ARBA00049244"/>
    </source>
</evidence>
<evidence type="ECO:0000313" key="11">
    <source>
        <dbReference type="Proteomes" id="UP000272690"/>
    </source>
</evidence>
<dbReference type="EMBL" id="LR134327">
    <property type="protein sequence ID" value="VEF40631.1"/>
    <property type="molecule type" value="Genomic_DNA"/>
</dbReference>
<dbReference type="SUPFAM" id="SSF52540">
    <property type="entry name" value="P-loop containing nucleoside triphosphate hydrolases"/>
    <property type="match status" value="1"/>
</dbReference>
<evidence type="ECO:0000256" key="2">
    <source>
        <dbReference type="ARBA" id="ARBA00014363"/>
    </source>
</evidence>
<accession>A0A3S4QQ70</accession>
<dbReference type="PANTHER" id="PTHR11669">
    <property type="entry name" value="REPLICATION FACTOR C / DNA POLYMERASE III GAMMA-TAU SUBUNIT"/>
    <property type="match status" value="1"/>
</dbReference>
<dbReference type="InterPro" id="IPR050238">
    <property type="entry name" value="DNA_Rep/Repair_Clamp_Loader"/>
</dbReference>
<gene>
    <name evidence="10" type="primary">holB</name>
    <name evidence="10" type="ORF">NCTC5906_00044</name>
</gene>
<dbReference type="GO" id="GO:0003887">
    <property type="term" value="F:DNA-directed DNA polymerase activity"/>
    <property type="evidence" value="ECO:0007669"/>
    <property type="project" value="UniProtKB-KW"/>
</dbReference>
<dbReference type="InterPro" id="IPR048731">
    <property type="entry name" value="HolB_lid-gammaproteobact"/>
</dbReference>
<dbReference type="Pfam" id="PF13177">
    <property type="entry name" value="DNA_pol3_delta2"/>
    <property type="match status" value="1"/>
</dbReference>
<dbReference type="Pfam" id="PF21500">
    <property type="entry name" value="HolB_lid"/>
    <property type="match status" value="1"/>
</dbReference>
<dbReference type="Proteomes" id="UP000272690">
    <property type="component" value="Chromosome"/>
</dbReference>
<feature type="domain" description="DNA polymerase III subunit delta' AAA+ ATPase lid" evidence="9">
    <location>
        <begin position="167"/>
        <end position="206"/>
    </location>
</feature>
<reference evidence="10 11" key="1">
    <citation type="submission" date="2018-12" db="EMBL/GenBank/DDBJ databases">
        <authorList>
            <consortium name="Pathogen Informatics"/>
        </authorList>
    </citation>
    <scope>NUCLEOTIDE SEQUENCE [LARGE SCALE GENOMIC DNA]</scope>
    <source>
        <strain evidence="10 11">NCTC5906</strain>
    </source>
</reference>
<dbReference type="Gene3D" id="3.40.50.300">
    <property type="entry name" value="P-loop containing nucleotide triphosphate hydrolases"/>
    <property type="match status" value="1"/>
</dbReference>
<feature type="domain" description="DNA polymerase III delta subunit C-terminal" evidence="8">
    <location>
        <begin position="207"/>
        <end position="322"/>
    </location>
</feature>
<name>A0A3S4QQ70_AGGAP</name>
<dbReference type="GO" id="GO:0009360">
    <property type="term" value="C:DNA polymerase III complex"/>
    <property type="evidence" value="ECO:0007669"/>
    <property type="project" value="InterPro"/>
</dbReference>
<dbReference type="GO" id="GO:0006261">
    <property type="term" value="P:DNA-templated DNA replication"/>
    <property type="evidence" value="ECO:0007669"/>
    <property type="project" value="TreeGrafter"/>
</dbReference>
<evidence type="ECO:0000256" key="5">
    <source>
        <dbReference type="ARBA" id="ARBA00022705"/>
    </source>
</evidence>
<dbReference type="AlphaFoldDB" id="A0A3S4QQ70"/>
<dbReference type="SUPFAM" id="SSF48019">
    <property type="entry name" value="post-AAA+ oligomerization domain-like"/>
    <property type="match status" value="1"/>
</dbReference>
<evidence type="ECO:0000256" key="3">
    <source>
        <dbReference type="ARBA" id="ARBA00022679"/>
    </source>
</evidence>
<keyword evidence="5" id="KW-0235">DNA replication</keyword>
<evidence type="ECO:0000256" key="4">
    <source>
        <dbReference type="ARBA" id="ARBA00022695"/>
    </source>
</evidence>
<dbReference type="InterPro" id="IPR015199">
    <property type="entry name" value="DNA_pol_III_delta_C"/>
</dbReference>
<sequence length="329" mass="37170">MISLYPWLAPTYHKITGAFDEALGHHALLLRADVGLGVAQLCEALAQRLMCLTPNGDEACGQCHSCHLMQANSHPDFQHIAPIENKDIGVDQIRAMNEQATQHAQQNGNKVIYIEQAHRLTEAAANAILKTLEEPRPNTYFILHCDIQTTLLPTIYSRCQVWNLLPPETEVALQWLQSQVSAETLEMLTALRVNYGRPLLALAMLQQNQLEQRREFLRQFWVFYRRRSPLELLPFFAKEKDTALQQLDWLLAFLSDALKAKLQVKSGWICQDIERGVVQFAQGLSAPALLQAGNIVQKVRSDLQTINAVNQELILLDGLTRLITDVFEG</sequence>
<keyword evidence="6" id="KW-0239">DNA-directed DNA polymerase</keyword>
<dbReference type="OrthoDB" id="9811073at2"/>
<dbReference type="NCBIfam" id="NF005362">
    <property type="entry name" value="PRK06871.1"/>
    <property type="match status" value="1"/>
</dbReference>
<evidence type="ECO:0000313" key="10">
    <source>
        <dbReference type="EMBL" id="VEF40631.1"/>
    </source>
</evidence>
<proteinExistence type="predicted"/>
<dbReference type="PANTHER" id="PTHR11669:SF8">
    <property type="entry name" value="DNA POLYMERASE III SUBUNIT DELTA"/>
    <property type="match status" value="1"/>
</dbReference>
<dbReference type="Pfam" id="PF09115">
    <property type="entry name" value="DNApol3-delta_C"/>
    <property type="match status" value="1"/>
</dbReference>
<dbReference type="GO" id="GO:0008408">
    <property type="term" value="F:3'-5' exonuclease activity"/>
    <property type="evidence" value="ECO:0007669"/>
    <property type="project" value="InterPro"/>
</dbReference>
<protein>
    <recommendedName>
        <fullName evidence="2">DNA polymerase III subunit delta'</fullName>
        <ecNumber evidence="1">2.7.7.7</ecNumber>
    </recommendedName>
</protein>
<evidence type="ECO:0000256" key="6">
    <source>
        <dbReference type="ARBA" id="ARBA00022932"/>
    </source>
</evidence>
<dbReference type="GO" id="GO:0003677">
    <property type="term" value="F:DNA binding"/>
    <property type="evidence" value="ECO:0007669"/>
    <property type="project" value="InterPro"/>
</dbReference>
<evidence type="ECO:0000256" key="1">
    <source>
        <dbReference type="ARBA" id="ARBA00012417"/>
    </source>
</evidence>
<dbReference type="NCBIfam" id="TIGR00678">
    <property type="entry name" value="holB"/>
    <property type="match status" value="1"/>
</dbReference>
<dbReference type="InterPro" id="IPR008921">
    <property type="entry name" value="DNA_pol3_clamp-load_cplx_C"/>
</dbReference>
<dbReference type="Gene3D" id="1.20.272.10">
    <property type="match status" value="1"/>
</dbReference>
<keyword evidence="4 10" id="KW-0548">Nucleotidyltransferase</keyword>
<dbReference type="RefSeq" id="WP_005704939.1">
    <property type="nucleotide sequence ID" value="NZ_AEWB02000038.1"/>
</dbReference>
<dbReference type="EC" id="2.7.7.7" evidence="1"/>
<evidence type="ECO:0000259" key="9">
    <source>
        <dbReference type="Pfam" id="PF21500"/>
    </source>
</evidence>
<evidence type="ECO:0000259" key="8">
    <source>
        <dbReference type="Pfam" id="PF09115"/>
    </source>
</evidence>
<dbReference type="InterPro" id="IPR027417">
    <property type="entry name" value="P-loop_NTPase"/>
</dbReference>
<keyword evidence="3 10" id="KW-0808">Transferase</keyword>